<evidence type="ECO:0000256" key="5">
    <source>
        <dbReference type="ARBA" id="ARBA00022842"/>
    </source>
</evidence>
<keyword evidence="6 8" id="KW-0342">GTP-binding</keyword>
<protein>
    <recommendedName>
        <fullName evidence="8">Molybdenum cofactor guanylyltransferase</fullName>
        <shortName evidence="8">MoCo guanylyltransferase</shortName>
        <ecNumber evidence="8">2.7.7.77</ecNumber>
    </recommendedName>
    <alternativeName>
        <fullName evidence="8">GTP:molybdopterin guanylyltransferase</fullName>
    </alternativeName>
    <alternativeName>
        <fullName evidence="8">Mo-MPT guanylyltransferase</fullName>
    </alternativeName>
    <alternativeName>
        <fullName evidence="8">Molybdopterin guanylyltransferase</fullName>
    </alternativeName>
    <alternativeName>
        <fullName evidence="8">Molybdopterin-guanine dinucleotide synthase</fullName>
        <shortName evidence="8">MGD synthase</shortName>
    </alternativeName>
</protein>
<dbReference type="GO" id="GO:1902758">
    <property type="term" value="P:bis(molybdopterin guanine dinucleotide)molybdenum biosynthetic process"/>
    <property type="evidence" value="ECO:0007669"/>
    <property type="project" value="TreeGrafter"/>
</dbReference>
<feature type="domain" description="MobA-like NTP transferase" evidence="9">
    <location>
        <begin position="14"/>
        <end position="168"/>
    </location>
</feature>
<accession>A0A2S9GX02</accession>
<feature type="binding site" evidence="8">
    <location>
        <begin position="17"/>
        <end position="19"/>
    </location>
    <ligand>
        <name>GTP</name>
        <dbReference type="ChEBI" id="CHEBI:37565"/>
    </ligand>
</feature>
<comment type="catalytic activity">
    <reaction evidence="8">
        <text>Mo-molybdopterin + GTP + H(+) = Mo-molybdopterin guanine dinucleotide + diphosphate</text>
        <dbReference type="Rhea" id="RHEA:34243"/>
        <dbReference type="ChEBI" id="CHEBI:15378"/>
        <dbReference type="ChEBI" id="CHEBI:33019"/>
        <dbReference type="ChEBI" id="CHEBI:37565"/>
        <dbReference type="ChEBI" id="CHEBI:71302"/>
        <dbReference type="ChEBI" id="CHEBI:71310"/>
        <dbReference type="EC" id="2.7.7.77"/>
    </reaction>
</comment>
<evidence type="ECO:0000313" key="10">
    <source>
        <dbReference type="EMBL" id="PRC92228.1"/>
    </source>
</evidence>
<evidence type="ECO:0000256" key="3">
    <source>
        <dbReference type="ARBA" id="ARBA00022723"/>
    </source>
</evidence>
<comment type="function">
    <text evidence="8">Transfers a GMP moiety from GTP to Mo-molybdopterin (Mo-MPT) cofactor (Moco or molybdenum cofactor) to form Mo-molybdopterin guanine dinucleotide (Mo-MGD) cofactor.</text>
</comment>
<feature type="binding site" evidence="8">
    <location>
        <position position="30"/>
    </location>
    <ligand>
        <name>GTP</name>
        <dbReference type="ChEBI" id="CHEBI:37565"/>
    </ligand>
</feature>
<dbReference type="PANTHER" id="PTHR19136:SF81">
    <property type="entry name" value="MOLYBDENUM COFACTOR GUANYLYLTRANSFERASE"/>
    <property type="match status" value="1"/>
</dbReference>
<dbReference type="HAMAP" id="MF_00316">
    <property type="entry name" value="MobA"/>
    <property type="match status" value="1"/>
</dbReference>
<feature type="binding site" evidence="8">
    <location>
        <position position="106"/>
    </location>
    <ligand>
        <name>GTP</name>
        <dbReference type="ChEBI" id="CHEBI:37565"/>
    </ligand>
</feature>
<reference evidence="10 11" key="1">
    <citation type="submission" date="2018-02" db="EMBL/GenBank/DDBJ databases">
        <title>Solimicrobium silvestre gen. nov., sp. nov., isolated from alpine forest soil.</title>
        <authorList>
            <person name="Margesin R."/>
            <person name="Albuquerque L."/>
            <person name="Zhang D.-C."/>
            <person name="Froufe H.J.C."/>
            <person name="Severino R."/>
            <person name="Roxo I."/>
            <person name="Egas C."/>
            <person name="Da Costa M.S."/>
        </authorList>
    </citation>
    <scope>NUCLEOTIDE SEQUENCE [LARGE SCALE GENOMIC DNA]</scope>
    <source>
        <strain evidence="10 11">S20-91</strain>
    </source>
</reference>
<dbReference type="InterPro" id="IPR013482">
    <property type="entry name" value="Molybde_CF_guanTrfase"/>
</dbReference>
<dbReference type="EC" id="2.7.7.77" evidence="8"/>
<dbReference type="GO" id="GO:0046872">
    <property type="term" value="F:metal ion binding"/>
    <property type="evidence" value="ECO:0007669"/>
    <property type="project" value="UniProtKB-KW"/>
</dbReference>
<keyword evidence="3 8" id="KW-0479">Metal-binding</keyword>
<comment type="caution">
    <text evidence="8">Lacks conserved residue(s) required for the propagation of feature annotation.</text>
</comment>
<evidence type="ECO:0000256" key="1">
    <source>
        <dbReference type="ARBA" id="ARBA00022490"/>
    </source>
</evidence>
<dbReference type="InterPro" id="IPR025877">
    <property type="entry name" value="MobA-like_NTP_Trfase"/>
</dbReference>
<dbReference type="OrthoDB" id="9788394at2"/>
<comment type="similarity">
    <text evidence="8">Belongs to the MobA family.</text>
</comment>
<evidence type="ECO:0000256" key="8">
    <source>
        <dbReference type="HAMAP-Rule" id="MF_00316"/>
    </source>
</evidence>
<dbReference type="SUPFAM" id="SSF53448">
    <property type="entry name" value="Nucleotide-diphospho-sugar transferases"/>
    <property type="match status" value="1"/>
</dbReference>
<evidence type="ECO:0000256" key="6">
    <source>
        <dbReference type="ARBA" id="ARBA00023134"/>
    </source>
</evidence>
<evidence type="ECO:0000256" key="4">
    <source>
        <dbReference type="ARBA" id="ARBA00022741"/>
    </source>
</evidence>
<comment type="subcellular location">
    <subcellularLocation>
        <location evidence="8">Cytoplasm</location>
    </subcellularLocation>
</comment>
<comment type="cofactor">
    <cofactor evidence="8">
        <name>Mg(2+)</name>
        <dbReference type="ChEBI" id="CHEBI:18420"/>
    </cofactor>
</comment>
<keyword evidence="4 8" id="KW-0547">Nucleotide-binding</keyword>
<keyword evidence="2 8" id="KW-0808">Transferase</keyword>
<dbReference type="PANTHER" id="PTHR19136">
    <property type="entry name" value="MOLYBDENUM COFACTOR GUANYLYLTRANSFERASE"/>
    <property type="match status" value="1"/>
</dbReference>
<keyword evidence="5 8" id="KW-0460">Magnesium</keyword>
<name>A0A2S9GX02_9BURK</name>
<feature type="binding site" evidence="8">
    <location>
        <position position="106"/>
    </location>
    <ligand>
        <name>Mg(2+)</name>
        <dbReference type="ChEBI" id="CHEBI:18420"/>
    </ligand>
</feature>
<dbReference type="CDD" id="cd02503">
    <property type="entry name" value="MobA"/>
    <property type="match status" value="1"/>
</dbReference>
<evidence type="ECO:0000256" key="2">
    <source>
        <dbReference type="ARBA" id="ARBA00022679"/>
    </source>
</evidence>
<comment type="domain">
    <text evidence="8">The N-terminal domain determines nucleotide recognition and specific binding, while the C-terminal domain determines the specific binding to the target protein.</text>
</comment>
<comment type="caution">
    <text evidence="10">The sequence shown here is derived from an EMBL/GenBank/DDBJ whole genome shotgun (WGS) entry which is preliminary data.</text>
</comment>
<dbReference type="GO" id="GO:0061603">
    <property type="term" value="F:molybdenum cofactor guanylyltransferase activity"/>
    <property type="evidence" value="ECO:0007669"/>
    <property type="project" value="UniProtKB-EC"/>
</dbReference>
<keyword evidence="7 8" id="KW-0501">Molybdenum cofactor biosynthesis</keyword>
<dbReference type="Pfam" id="PF12804">
    <property type="entry name" value="NTP_transf_3"/>
    <property type="match status" value="1"/>
</dbReference>
<dbReference type="NCBIfam" id="TIGR02665">
    <property type="entry name" value="molyb_mobA"/>
    <property type="match status" value="1"/>
</dbReference>
<gene>
    <name evidence="8" type="primary">mobA</name>
    <name evidence="10" type="ORF">S2091_3144</name>
</gene>
<sequence length="206" mass="22696">MNSTIDSILSATTGLILAGGRATRMQNCDKGLQELDGERLIAHVITRLAPQVTSIAISANRNLDEYAKFGYPVWPDISPDFAGPLAGLESGLTYCQTPYLLTVPCDSPFLPTNLAQRLMNKLQHQQADIAIACTGELAHLQAQPVFCLLKASCLEQLQHYLAGGGRKMDGWYTELTVARVYFEDEAEFRNINTREELLACSNFKKA</sequence>
<organism evidence="10 11">
    <name type="scientific">Solimicrobium silvestre</name>
    <dbReference type="NCBI Taxonomy" id="2099400"/>
    <lineage>
        <taxon>Bacteria</taxon>
        <taxon>Pseudomonadati</taxon>
        <taxon>Pseudomonadota</taxon>
        <taxon>Betaproteobacteria</taxon>
        <taxon>Burkholderiales</taxon>
        <taxon>Oxalobacteraceae</taxon>
        <taxon>Solimicrobium</taxon>
    </lineage>
</organism>
<dbReference type="GO" id="GO:0005525">
    <property type="term" value="F:GTP binding"/>
    <property type="evidence" value="ECO:0007669"/>
    <property type="project" value="UniProtKB-UniRule"/>
</dbReference>
<dbReference type="Gene3D" id="3.90.550.10">
    <property type="entry name" value="Spore Coat Polysaccharide Biosynthesis Protein SpsA, Chain A"/>
    <property type="match status" value="1"/>
</dbReference>
<proteinExistence type="inferred from homology"/>
<dbReference type="RefSeq" id="WP_105532885.1">
    <property type="nucleotide sequence ID" value="NZ_PUGF01000015.1"/>
</dbReference>
<keyword evidence="11" id="KW-1185">Reference proteome</keyword>
<feature type="binding site" evidence="8">
    <location>
        <position position="76"/>
    </location>
    <ligand>
        <name>GTP</name>
        <dbReference type="ChEBI" id="CHEBI:37565"/>
    </ligand>
</feature>
<comment type="subunit">
    <text evidence="8">Monomer.</text>
</comment>
<keyword evidence="1 8" id="KW-0963">Cytoplasm</keyword>
<evidence type="ECO:0000313" key="11">
    <source>
        <dbReference type="Proteomes" id="UP000237839"/>
    </source>
</evidence>
<evidence type="ECO:0000259" key="9">
    <source>
        <dbReference type="Pfam" id="PF12804"/>
    </source>
</evidence>
<evidence type="ECO:0000256" key="7">
    <source>
        <dbReference type="ARBA" id="ARBA00023150"/>
    </source>
</evidence>
<dbReference type="GO" id="GO:0005737">
    <property type="term" value="C:cytoplasm"/>
    <property type="evidence" value="ECO:0007669"/>
    <property type="project" value="UniProtKB-SubCell"/>
</dbReference>
<dbReference type="AlphaFoldDB" id="A0A2S9GX02"/>
<dbReference type="Proteomes" id="UP000237839">
    <property type="component" value="Unassembled WGS sequence"/>
</dbReference>
<dbReference type="EMBL" id="PUGF01000015">
    <property type="protein sequence ID" value="PRC92228.1"/>
    <property type="molecule type" value="Genomic_DNA"/>
</dbReference>
<dbReference type="InterPro" id="IPR029044">
    <property type="entry name" value="Nucleotide-diphossugar_trans"/>
</dbReference>